<name>D6TX91_KTERA</name>
<keyword evidence="2" id="KW-1185">Reference proteome</keyword>
<dbReference type="InParanoid" id="D6TX91"/>
<reference evidence="1 2" key="1">
    <citation type="journal article" date="2011" name="Stand. Genomic Sci.">
        <title>Non-contiguous finished genome sequence and contextual data of the filamentous soil bacterium Ktedonobacter racemifer type strain (SOSP1-21).</title>
        <authorList>
            <person name="Chang Y.J."/>
            <person name="Land M."/>
            <person name="Hauser L."/>
            <person name="Chertkov O."/>
            <person name="Del Rio T.G."/>
            <person name="Nolan M."/>
            <person name="Copeland A."/>
            <person name="Tice H."/>
            <person name="Cheng J.F."/>
            <person name="Lucas S."/>
            <person name="Han C."/>
            <person name="Goodwin L."/>
            <person name="Pitluck S."/>
            <person name="Ivanova N."/>
            <person name="Ovchinikova G."/>
            <person name="Pati A."/>
            <person name="Chen A."/>
            <person name="Palaniappan K."/>
            <person name="Mavromatis K."/>
            <person name="Liolios K."/>
            <person name="Brettin T."/>
            <person name="Fiebig A."/>
            <person name="Rohde M."/>
            <person name="Abt B."/>
            <person name="Goker M."/>
            <person name="Detter J.C."/>
            <person name="Woyke T."/>
            <person name="Bristow J."/>
            <person name="Eisen J.A."/>
            <person name="Markowitz V."/>
            <person name="Hugenholtz P."/>
            <person name="Kyrpides N.C."/>
            <person name="Klenk H.P."/>
            <person name="Lapidus A."/>
        </authorList>
    </citation>
    <scope>NUCLEOTIDE SEQUENCE [LARGE SCALE GENOMIC DNA]</scope>
    <source>
        <strain evidence="2">DSM 44963</strain>
    </source>
</reference>
<evidence type="ECO:0000313" key="2">
    <source>
        <dbReference type="Proteomes" id="UP000004508"/>
    </source>
</evidence>
<proteinExistence type="predicted"/>
<protein>
    <submittedName>
        <fullName evidence="1">Uncharacterized protein</fullName>
    </submittedName>
</protein>
<comment type="caution">
    <text evidence="1">The sequence shown here is derived from an EMBL/GenBank/DDBJ whole genome shotgun (WGS) entry which is preliminary data.</text>
</comment>
<dbReference type="Proteomes" id="UP000004508">
    <property type="component" value="Unassembled WGS sequence"/>
</dbReference>
<organism evidence="1 2">
    <name type="scientific">Ktedonobacter racemifer DSM 44963</name>
    <dbReference type="NCBI Taxonomy" id="485913"/>
    <lineage>
        <taxon>Bacteria</taxon>
        <taxon>Bacillati</taxon>
        <taxon>Chloroflexota</taxon>
        <taxon>Ktedonobacteria</taxon>
        <taxon>Ktedonobacterales</taxon>
        <taxon>Ktedonobacteraceae</taxon>
        <taxon>Ktedonobacter</taxon>
    </lineage>
</organism>
<accession>D6TX91</accession>
<gene>
    <name evidence="1" type="ORF">Krac_5934</name>
</gene>
<sequence>MGSFAHVHLAQIVCMLPIRVEAAYLHFSDERPLKNEYLAMTLIAISTLTGSVTTQRQSDNAPTLSQLLVDYSCN</sequence>
<dbReference type="AlphaFoldDB" id="D6TX91"/>
<evidence type="ECO:0000313" key="1">
    <source>
        <dbReference type="EMBL" id="EFH84824.1"/>
    </source>
</evidence>
<dbReference type="EMBL" id="ADVG01000003">
    <property type="protein sequence ID" value="EFH84824.1"/>
    <property type="molecule type" value="Genomic_DNA"/>
</dbReference>